<dbReference type="RefSeq" id="WP_051972715.1">
    <property type="nucleotide sequence ID" value="NZ_CP008953.1"/>
</dbReference>
<dbReference type="Proteomes" id="UP000028492">
    <property type="component" value="Chromosome"/>
</dbReference>
<reference evidence="2 3" key="1">
    <citation type="journal article" date="2014" name="J. Biotechnol.">
        <title>Complete genome sequence of the actinobacterium Amycolatopsis japonica MG417-CF17(T) (=DSM 44213T) producing (S,S)-N,N'-ethylenediaminedisuccinic acid.</title>
        <authorList>
            <person name="Stegmann E."/>
            <person name="Albersmeier A."/>
            <person name="Spohn M."/>
            <person name="Gert H."/>
            <person name="Weber T."/>
            <person name="Wohlleben W."/>
            <person name="Kalinowski J."/>
            <person name="Ruckert C."/>
        </authorList>
    </citation>
    <scope>NUCLEOTIDE SEQUENCE [LARGE SCALE GENOMIC DNA]</scope>
    <source>
        <strain evidence="3">MG417-CF17 (DSM 44213)</strain>
    </source>
</reference>
<dbReference type="EMBL" id="CP008953">
    <property type="protein sequence ID" value="AIG80393.1"/>
    <property type="molecule type" value="Genomic_DNA"/>
</dbReference>
<proteinExistence type="predicted"/>
<gene>
    <name evidence="2" type="ORF">AJAP_38020</name>
</gene>
<sequence length="444" mass="47849">MGEPLILVIETAAGTAIRRIPDASPLPDAATQGYAAEDAVRDAAATWGLPDFVFPPEQQRTGSGTRELGDGLLLVGDQAAVIQSKSRTNPSDKPERELSWLGKNVTKALGQGSGTVRRLKLAAAAMTNARGRTIQVVGEDYEWLTVVVVDHADPPRGYLPPQAPTGVPAIVILRRDWEFLFDHLRSTRAVLAYLMRAAGGDAVELGDEPRRYHEYALADIEAIPGVVDPALASLLAEKPWETISAARAPLHPAGHDEQAPHVMLRMIMEDVAETPIPEGRDADLLLMLAALDGLPVEHRTELGRNLIKFIESAAQHTKPGTLIHSRTVIPTPGDFTPLQFVVASQLSEEARDALMIRLQVLHHDYSTAIGDWEHCTLGVMLTPSTVAGRLWDTSTTALWGDQGQPPEVIEEARAIINEAAVRAASSDDDQDPGTSPGADSKPDN</sequence>
<accession>A0A075V554</accession>
<dbReference type="AlphaFoldDB" id="A0A075V554"/>
<dbReference type="KEGG" id="aja:AJAP_38020"/>
<evidence type="ECO:0000313" key="3">
    <source>
        <dbReference type="Proteomes" id="UP000028492"/>
    </source>
</evidence>
<keyword evidence="3" id="KW-1185">Reference proteome</keyword>
<evidence type="ECO:0000313" key="2">
    <source>
        <dbReference type="EMBL" id="AIG80393.1"/>
    </source>
</evidence>
<name>A0A075V554_9PSEU</name>
<dbReference type="STRING" id="208439.AJAP_38020"/>
<dbReference type="eggNOG" id="COG3012">
    <property type="taxonomic scope" value="Bacteria"/>
</dbReference>
<evidence type="ECO:0000256" key="1">
    <source>
        <dbReference type="SAM" id="MobiDB-lite"/>
    </source>
</evidence>
<organism evidence="2 3">
    <name type="scientific">Amycolatopsis japonica</name>
    <dbReference type="NCBI Taxonomy" id="208439"/>
    <lineage>
        <taxon>Bacteria</taxon>
        <taxon>Bacillati</taxon>
        <taxon>Actinomycetota</taxon>
        <taxon>Actinomycetes</taxon>
        <taxon>Pseudonocardiales</taxon>
        <taxon>Pseudonocardiaceae</taxon>
        <taxon>Amycolatopsis</taxon>
        <taxon>Amycolatopsis japonica group</taxon>
    </lineage>
</organism>
<feature type="region of interest" description="Disordered" evidence="1">
    <location>
        <begin position="421"/>
        <end position="444"/>
    </location>
</feature>
<dbReference type="HOGENOM" id="CLU_631514_0_0_11"/>
<protein>
    <submittedName>
        <fullName evidence="2">Uncharacterized protein</fullName>
    </submittedName>
</protein>